<reference evidence="3 4" key="1">
    <citation type="submission" date="2019-07" db="EMBL/GenBank/DDBJ databases">
        <title>Whole genome shotgun sequence of Skermanella aerolata NBRC 106429.</title>
        <authorList>
            <person name="Hosoyama A."/>
            <person name="Uohara A."/>
            <person name="Ohji S."/>
            <person name="Ichikawa N."/>
        </authorList>
    </citation>
    <scope>NUCLEOTIDE SEQUENCE [LARGE SCALE GENOMIC DNA]</scope>
    <source>
        <strain evidence="3 4">NBRC 106429</strain>
    </source>
</reference>
<keyword evidence="2" id="KW-0732">Signal</keyword>
<comment type="caution">
    <text evidence="3">The sequence shown here is derived from an EMBL/GenBank/DDBJ whole genome shotgun (WGS) entry which is preliminary data.</text>
</comment>
<keyword evidence="4" id="KW-1185">Reference proteome</keyword>
<gene>
    <name evidence="3" type="ORF">SAE02_69410</name>
</gene>
<dbReference type="EMBL" id="BJYZ01000050">
    <property type="protein sequence ID" value="GEO42793.1"/>
    <property type="molecule type" value="Genomic_DNA"/>
</dbReference>
<organism evidence="3 4">
    <name type="scientific">Skermanella aerolata</name>
    <dbReference type="NCBI Taxonomy" id="393310"/>
    <lineage>
        <taxon>Bacteria</taxon>
        <taxon>Pseudomonadati</taxon>
        <taxon>Pseudomonadota</taxon>
        <taxon>Alphaproteobacteria</taxon>
        <taxon>Rhodospirillales</taxon>
        <taxon>Azospirillaceae</taxon>
        <taxon>Skermanella</taxon>
    </lineage>
</organism>
<feature type="compositionally biased region" description="Low complexity" evidence="1">
    <location>
        <begin position="31"/>
        <end position="45"/>
    </location>
</feature>
<evidence type="ECO:0000256" key="2">
    <source>
        <dbReference type="SAM" id="SignalP"/>
    </source>
</evidence>
<evidence type="ECO:0000313" key="4">
    <source>
        <dbReference type="Proteomes" id="UP000321523"/>
    </source>
</evidence>
<feature type="region of interest" description="Disordered" evidence="1">
    <location>
        <begin position="24"/>
        <end position="60"/>
    </location>
</feature>
<proteinExistence type="predicted"/>
<protein>
    <submittedName>
        <fullName evidence="3">Uncharacterized protein</fullName>
    </submittedName>
</protein>
<evidence type="ECO:0000256" key="1">
    <source>
        <dbReference type="SAM" id="MobiDB-lite"/>
    </source>
</evidence>
<sequence>MRRIFGTMATAALLLTAVSAGAQTAMPNQGQPSQTPMQNMPMMQGQQGGTMPGQQSAPMGCPMMKQMAMLQERVQQLEQKTGIPSPMPPSTPQVQ</sequence>
<accession>A0A512E229</accession>
<evidence type="ECO:0000313" key="3">
    <source>
        <dbReference type="EMBL" id="GEO42793.1"/>
    </source>
</evidence>
<dbReference type="RefSeq" id="WP_044436058.1">
    <property type="nucleotide sequence ID" value="NZ_BJYZ01000050.1"/>
</dbReference>
<feature type="signal peptide" evidence="2">
    <location>
        <begin position="1"/>
        <end position="22"/>
    </location>
</feature>
<dbReference type="AlphaFoldDB" id="A0A512E229"/>
<feature type="chain" id="PRO_5021760484" evidence="2">
    <location>
        <begin position="23"/>
        <end position="95"/>
    </location>
</feature>
<dbReference type="Proteomes" id="UP000321523">
    <property type="component" value="Unassembled WGS sequence"/>
</dbReference>
<name>A0A512E229_9PROT</name>